<feature type="transmembrane region" description="Helical" evidence="2">
    <location>
        <begin position="16"/>
        <end position="36"/>
    </location>
</feature>
<sequence>MPLAHKDESTPRAWLISWKTGAGALVLAATLVVLALEMSPGRDHSHAETPNRAGTTTAAPVSTTPGSTAAPATPPALPADAPPPATIDALPTDLPATSLPALADRAQPSEPITSAAPSTAVVPDDVSAQARERCWDYSALVRDLGVDGALNSTLPEEQPILLEAMRLAAAGECG</sequence>
<feature type="compositionally biased region" description="Pro residues" evidence="1">
    <location>
        <begin position="72"/>
        <end position="85"/>
    </location>
</feature>
<dbReference type="AlphaFoldDB" id="A0A7D6V9W4"/>
<keyword evidence="2" id="KW-1133">Transmembrane helix</keyword>
<accession>A0A7D6V9W4</accession>
<feature type="compositionally biased region" description="Low complexity" evidence="1">
    <location>
        <begin position="53"/>
        <end position="71"/>
    </location>
</feature>
<proteinExistence type="predicted"/>
<dbReference type="RefSeq" id="WP_181581153.1">
    <property type="nucleotide sequence ID" value="NZ_CP059399.1"/>
</dbReference>
<organism evidence="3 4">
    <name type="scientific">Nocardia huaxiensis</name>
    <dbReference type="NCBI Taxonomy" id="2755382"/>
    <lineage>
        <taxon>Bacteria</taxon>
        <taxon>Bacillati</taxon>
        <taxon>Actinomycetota</taxon>
        <taxon>Actinomycetes</taxon>
        <taxon>Mycobacteriales</taxon>
        <taxon>Nocardiaceae</taxon>
        <taxon>Nocardia</taxon>
    </lineage>
</organism>
<evidence type="ECO:0008006" key="5">
    <source>
        <dbReference type="Google" id="ProtNLM"/>
    </source>
</evidence>
<keyword evidence="4" id="KW-1185">Reference proteome</keyword>
<keyword evidence="2" id="KW-0812">Transmembrane</keyword>
<keyword evidence="2" id="KW-0472">Membrane</keyword>
<protein>
    <recommendedName>
        <fullName evidence="5">DUF732 domain-containing protein</fullName>
    </recommendedName>
</protein>
<gene>
    <name evidence="3" type="ORF">H0264_32890</name>
</gene>
<reference evidence="3 4" key="1">
    <citation type="submission" date="2020-07" db="EMBL/GenBank/DDBJ databases">
        <authorList>
            <person name="Zhuang K."/>
            <person name="Ran Y."/>
        </authorList>
    </citation>
    <scope>NUCLEOTIDE SEQUENCE [LARGE SCALE GENOMIC DNA]</scope>
    <source>
        <strain evidence="3 4">WCH-YHL-001</strain>
    </source>
</reference>
<name>A0A7D6V9W4_9NOCA</name>
<evidence type="ECO:0000256" key="2">
    <source>
        <dbReference type="SAM" id="Phobius"/>
    </source>
</evidence>
<evidence type="ECO:0000313" key="3">
    <source>
        <dbReference type="EMBL" id="QLY29953.1"/>
    </source>
</evidence>
<dbReference type="Proteomes" id="UP000515512">
    <property type="component" value="Chromosome"/>
</dbReference>
<feature type="region of interest" description="Disordered" evidence="1">
    <location>
        <begin position="41"/>
        <end position="95"/>
    </location>
</feature>
<dbReference type="KEGG" id="nhu:H0264_32890"/>
<dbReference type="EMBL" id="CP059399">
    <property type="protein sequence ID" value="QLY29953.1"/>
    <property type="molecule type" value="Genomic_DNA"/>
</dbReference>
<evidence type="ECO:0000256" key="1">
    <source>
        <dbReference type="SAM" id="MobiDB-lite"/>
    </source>
</evidence>
<evidence type="ECO:0000313" key="4">
    <source>
        <dbReference type="Proteomes" id="UP000515512"/>
    </source>
</evidence>